<evidence type="ECO:0000256" key="1">
    <source>
        <dbReference type="SAM" id="MobiDB-lite"/>
    </source>
</evidence>
<sequence length="107" mass="11002">MPQTSCEHDPVAVVGLSCPTLGVESDQHGSDGPDGGPASVTVRTIGSAQGLRDPYGAWERLREVDADGGVLVRPDGHVAWRARTADSADELPKVLAEVLHAPAGPAA</sequence>
<reference evidence="3" key="4">
    <citation type="submission" date="2016-08" db="EMBL/GenBank/DDBJ databases">
        <title>Sequencing, Assembly and Comparative Genomics of S. aureofaciens ATCC 10762.</title>
        <authorList>
            <person name="Gradnigo J.S."/>
            <person name="Johnson N."/>
            <person name="Somerville G.A."/>
        </authorList>
    </citation>
    <scope>NUCLEOTIDE SEQUENCE [LARGE SCALE GENOMIC DNA]</scope>
    <source>
        <strain evidence="3">ATCC 10762</strain>
    </source>
</reference>
<keyword evidence="4" id="KW-1185">Reference proteome</keyword>
<dbReference type="Pfam" id="PF21274">
    <property type="entry name" value="Rng_hyd_C"/>
    <property type="match status" value="1"/>
</dbReference>
<reference evidence="2" key="5">
    <citation type="submission" date="2020-09" db="EMBL/GenBank/DDBJ databases">
        <authorList>
            <person name="Sun Q."/>
            <person name="Ohkuma M."/>
        </authorList>
    </citation>
    <scope>NUCLEOTIDE SEQUENCE</scope>
    <source>
        <strain evidence="2">JCM 4434</strain>
    </source>
</reference>
<organism evidence="3 4">
    <name type="scientific">Kitasatospora aureofaciens</name>
    <name type="common">Streptomyces aureofaciens</name>
    <dbReference type="NCBI Taxonomy" id="1894"/>
    <lineage>
        <taxon>Bacteria</taxon>
        <taxon>Bacillati</taxon>
        <taxon>Actinomycetota</taxon>
        <taxon>Actinomycetes</taxon>
        <taxon>Kitasatosporales</taxon>
        <taxon>Streptomycetaceae</taxon>
        <taxon>Kitasatospora</taxon>
    </lineage>
</organism>
<reference evidence="2" key="1">
    <citation type="journal article" date="2014" name="Int. J. Syst. Evol. Microbiol.">
        <title>Complete genome sequence of Corynebacterium casei LMG S-19264T (=DSM 44701T), isolated from a smear-ripened cheese.</title>
        <authorList>
            <consortium name="US DOE Joint Genome Institute (JGI-PGF)"/>
            <person name="Walter F."/>
            <person name="Albersmeier A."/>
            <person name="Kalinowski J."/>
            <person name="Ruckert C."/>
        </authorList>
    </citation>
    <scope>NUCLEOTIDE SEQUENCE</scope>
    <source>
        <strain evidence="2">JCM 4434</strain>
    </source>
</reference>
<comment type="caution">
    <text evidence="3">The sequence shown here is derived from an EMBL/GenBank/DDBJ whole genome shotgun (WGS) entry which is preliminary data.</text>
</comment>
<evidence type="ECO:0008006" key="5">
    <source>
        <dbReference type="Google" id="ProtNLM"/>
    </source>
</evidence>
<proteinExistence type="predicted"/>
<accession>A0A1E7NAX8</accession>
<dbReference type="Proteomes" id="UP000610124">
    <property type="component" value="Unassembled WGS sequence"/>
</dbReference>
<reference evidence="4" key="3">
    <citation type="submission" date="2016-08" db="EMBL/GenBank/DDBJ databases">
        <title>Sequencing, assembly and comparative genomics of S. aureofaciens ATCC 10762.</title>
        <authorList>
            <person name="Gradnigo J.S."/>
            <person name="Johnson N."/>
            <person name="Somerville G.A."/>
        </authorList>
    </citation>
    <scope>NUCLEOTIDE SEQUENCE [LARGE SCALE GENOMIC DNA]</scope>
    <source>
        <strain evidence="4">ATCC 10762 / DSM 40127 / CCM 3239 / JCM 4008 / LMG 5968 / NBRC 12843 / NCIMB 8234 / A-377</strain>
    </source>
</reference>
<dbReference type="EMBL" id="BMUB01000034">
    <property type="protein sequence ID" value="GGV04793.1"/>
    <property type="molecule type" value="Genomic_DNA"/>
</dbReference>
<dbReference type="AlphaFoldDB" id="A0A1E7NAX8"/>
<evidence type="ECO:0000313" key="4">
    <source>
        <dbReference type="Proteomes" id="UP000037395"/>
    </source>
</evidence>
<dbReference type="Proteomes" id="UP000037395">
    <property type="component" value="Unassembled WGS sequence"/>
</dbReference>
<feature type="region of interest" description="Disordered" evidence="1">
    <location>
        <begin position="22"/>
        <end position="41"/>
    </location>
</feature>
<reference evidence="3 4" key="2">
    <citation type="submission" date="2014-07" db="EMBL/GenBank/DDBJ databases">
        <authorList>
            <person name="Zhang J.E."/>
            <person name="Yang H."/>
            <person name="Guo J."/>
            <person name="Deng Z."/>
            <person name="Luo H."/>
            <person name="Luo M."/>
            <person name="Zhao B."/>
        </authorList>
    </citation>
    <scope>NUCLEOTIDE SEQUENCE [LARGE SCALE GENOMIC DNA]</scope>
    <source>
        <strain evidence="3">ATCC 10762</strain>
        <strain evidence="4">ATCC 10762 / DSM 40127 / CCM 3239 / JCM 4008 / LMG 5968 / NBRC 12843 / NCIMB 8234 / A-377</strain>
    </source>
</reference>
<evidence type="ECO:0000313" key="2">
    <source>
        <dbReference type="EMBL" id="GGV04793.1"/>
    </source>
</evidence>
<accession>A0A8H9LY02</accession>
<evidence type="ECO:0000313" key="3">
    <source>
        <dbReference type="EMBL" id="OEV37852.1"/>
    </source>
</evidence>
<gene>
    <name evidence="2" type="ORF">GCM10010502_69460</name>
    <name evidence="3" type="ORF">HS99_0025095</name>
</gene>
<protein>
    <recommendedName>
        <fullName evidence="5">Monooxygenase</fullName>
    </recommendedName>
</protein>
<name>A0A1E7NAX8_KITAU</name>
<dbReference type="KEGG" id="kau:B6264_02865"/>
<dbReference type="EMBL" id="JPRF03000018">
    <property type="protein sequence ID" value="OEV37852.1"/>
    <property type="molecule type" value="Genomic_DNA"/>
</dbReference>
<dbReference type="Gene3D" id="3.40.30.120">
    <property type="match status" value="1"/>
</dbReference>